<dbReference type="EMBL" id="PQFZ01000003">
    <property type="protein sequence ID" value="POR54319.1"/>
    <property type="molecule type" value="Genomic_DNA"/>
</dbReference>
<dbReference type="SUPFAM" id="SSF53850">
    <property type="entry name" value="Periplasmic binding protein-like II"/>
    <property type="match status" value="1"/>
</dbReference>
<keyword evidence="2" id="KW-0805">Transcription regulation</keyword>
<gene>
    <name evidence="7" type="ORF">CYD53_103423</name>
</gene>
<dbReference type="RefSeq" id="WP_103717476.1">
    <property type="nucleotide sequence ID" value="NZ_PQFZ01000003.1"/>
</dbReference>
<organism evidence="7 8">
    <name type="scientific">Bosea psychrotolerans</name>
    <dbReference type="NCBI Taxonomy" id="1871628"/>
    <lineage>
        <taxon>Bacteria</taxon>
        <taxon>Pseudomonadati</taxon>
        <taxon>Pseudomonadota</taxon>
        <taxon>Alphaproteobacteria</taxon>
        <taxon>Hyphomicrobiales</taxon>
        <taxon>Boseaceae</taxon>
        <taxon>Bosea</taxon>
    </lineage>
</organism>
<dbReference type="PRINTS" id="PR00039">
    <property type="entry name" value="HTHLYSR"/>
</dbReference>
<protein>
    <submittedName>
        <fullName evidence="7">DNA-binding transcriptional LysR family regulator</fullName>
    </submittedName>
</protein>
<reference evidence="7 8" key="1">
    <citation type="submission" date="2018-01" db="EMBL/GenBank/DDBJ databases">
        <title>Genomic Encyclopedia of Type Strains, Phase III (KMG-III): the genomes of soil and plant-associated and newly described type strains.</title>
        <authorList>
            <person name="Whitman W."/>
        </authorList>
    </citation>
    <scope>NUCLEOTIDE SEQUENCE [LARGE SCALE GENOMIC DNA]</scope>
    <source>
        <strain evidence="7 8">1131</strain>
    </source>
</reference>
<feature type="compositionally biased region" description="Basic and acidic residues" evidence="5">
    <location>
        <begin position="305"/>
        <end position="320"/>
    </location>
</feature>
<dbReference type="Proteomes" id="UP000236919">
    <property type="component" value="Unassembled WGS sequence"/>
</dbReference>
<evidence type="ECO:0000256" key="5">
    <source>
        <dbReference type="SAM" id="MobiDB-lite"/>
    </source>
</evidence>
<dbReference type="CDD" id="cd05466">
    <property type="entry name" value="PBP2_LTTR_substrate"/>
    <property type="match status" value="1"/>
</dbReference>
<dbReference type="SUPFAM" id="SSF46785">
    <property type="entry name" value="Winged helix' DNA-binding domain"/>
    <property type="match status" value="1"/>
</dbReference>
<dbReference type="GO" id="GO:0003700">
    <property type="term" value="F:DNA-binding transcription factor activity"/>
    <property type="evidence" value="ECO:0007669"/>
    <property type="project" value="InterPro"/>
</dbReference>
<feature type="domain" description="HTH lysR-type" evidence="6">
    <location>
        <begin position="4"/>
        <end position="61"/>
    </location>
</feature>
<evidence type="ECO:0000259" key="6">
    <source>
        <dbReference type="PROSITE" id="PS50931"/>
    </source>
</evidence>
<evidence type="ECO:0000256" key="1">
    <source>
        <dbReference type="ARBA" id="ARBA00009437"/>
    </source>
</evidence>
<dbReference type="Gene3D" id="1.10.10.10">
    <property type="entry name" value="Winged helix-like DNA-binding domain superfamily/Winged helix DNA-binding domain"/>
    <property type="match status" value="1"/>
</dbReference>
<dbReference type="InterPro" id="IPR036388">
    <property type="entry name" value="WH-like_DNA-bd_sf"/>
</dbReference>
<accession>A0A2S4MI74</accession>
<comment type="similarity">
    <text evidence="1">Belongs to the LysR transcriptional regulatory family.</text>
</comment>
<dbReference type="Pfam" id="PF03466">
    <property type="entry name" value="LysR_substrate"/>
    <property type="match status" value="1"/>
</dbReference>
<feature type="region of interest" description="Disordered" evidence="5">
    <location>
        <begin position="300"/>
        <end position="320"/>
    </location>
</feature>
<keyword evidence="3 7" id="KW-0238">DNA-binding</keyword>
<evidence type="ECO:0000256" key="2">
    <source>
        <dbReference type="ARBA" id="ARBA00023015"/>
    </source>
</evidence>
<dbReference type="PANTHER" id="PTHR30126">
    <property type="entry name" value="HTH-TYPE TRANSCRIPTIONAL REGULATOR"/>
    <property type="match status" value="1"/>
</dbReference>
<keyword evidence="8" id="KW-1185">Reference proteome</keyword>
<proteinExistence type="inferred from homology"/>
<comment type="caution">
    <text evidence="7">The sequence shown here is derived from an EMBL/GenBank/DDBJ whole genome shotgun (WGS) entry which is preliminary data.</text>
</comment>
<dbReference type="PANTHER" id="PTHR30126:SF39">
    <property type="entry name" value="HTH-TYPE TRANSCRIPTIONAL REGULATOR CYSL"/>
    <property type="match status" value="1"/>
</dbReference>
<keyword evidence="4" id="KW-0804">Transcription</keyword>
<dbReference type="InterPro" id="IPR036390">
    <property type="entry name" value="WH_DNA-bd_sf"/>
</dbReference>
<dbReference type="AlphaFoldDB" id="A0A2S4MI74"/>
<dbReference type="Gene3D" id="3.40.190.10">
    <property type="entry name" value="Periplasmic binding protein-like II"/>
    <property type="match status" value="2"/>
</dbReference>
<evidence type="ECO:0000256" key="3">
    <source>
        <dbReference type="ARBA" id="ARBA00023125"/>
    </source>
</evidence>
<dbReference type="InterPro" id="IPR000847">
    <property type="entry name" value="LysR_HTH_N"/>
</dbReference>
<evidence type="ECO:0000313" key="8">
    <source>
        <dbReference type="Proteomes" id="UP000236919"/>
    </source>
</evidence>
<dbReference type="GO" id="GO:0000976">
    <property type="term" value="F:transcription cis-regulatory region binding"/>
    <property type="evidence" value="ECO:0007669"/>
    <property type="project" value="TreeGrafter"/>
</dbReference>
<sequence>MRDFNLDQLQTFCDVVALGSFTAAAERLKLSQPAVSLQIRQLERRLGVVLIERVGRRARPTVAGVELLGHAGQIEAVVSAALDGMARHATGAMGRVRLGTGATACTFLLPPILRELRRRFPTLEITVSTGNTSDMVKAIDENLLDLGLVSLPVSGRILEITPVLEDEFVVIAPPEMRLPARVTAAALSGLPVLLYEPGGNTRRIADEWFARGGVSLKPVMSLGSVEAIKEMVGAGLGCAVLPGMAVRKDRNRASFVVHPLSPRLHRTLAVVIRRDKLLHRGLRETVKALKALAEGAQGVEDGLASEERDAAFGSHGRDGQ</sequence>
<dbReference type="OrthoDB" id="9775392at2"/>
<evidence type="ECO:0000313" key="7">
    <source>
        <dbReference type="EMBL" id="POR54319.1"/>
    </source>
</evidence>
<dbReference type="InterPro" id="IPR005119">
    <property type="entry name" value="LysR_subst-bd"/>
</dbReference>
<dbReference type="FunFam" id="1.10.10.10:FF:000001">
    <property type="entry name" value="LysR family transcriptional regulator"/>
    <property type="match status" value="1"/>
</dbReference>
<name>A0A2S4MI74_9HYPH</name>
<evidence type="ECO:0000256" key="4">
    <source>
        <dbReference type="ARBA" id="ARBA00023163"/>
    </source>
</evidence>
<dbReference type="Pfam" id="PF00126">
    <property type="entry name" value="HTH_1"/>
    <property type="match status" value="1"/>
</dbReference>
<dbReference type="PROSITE" id="PS50931">
    <property type="entry name" value="HTH_LYSR"/>
    <property type="match status" value="1"/>
</dbReference>